<feature type="region of interest" description="Disordered" evidence="3">
    <location>
        <begin position="308"/>
        <end position="473"/>
    </location>
</feature>
<feature type="compositionally biased region" description="Low complexity" evidence="3">
    <location>
        <begin position="57"/>
        <end position="67"/>
    </location>
</feature>
<evidence type="ECO:0000313" key="4">
    <source>
        <dbReference type="EMBL" id="KAI3437992.1"/>
    </source>
</evidence>
<proteinExistence type="predicted"/>
<keyword evidence="2" id="KW-0539">Nucleus</keyword>
<dbReference type="CDD" id="cd20404">
    <property type="entry name" value="Tudor_Agenet_AtEML-like"/>
    <property type="match status" value="1"/>
</dbReference>
<feature type="region of interest" description="Disordered" evidence="3">
    <location>
        <begin position="1"/>
        <end position="31"/>
    </location>
</feature>
<dbReference type="PANTHER" id="PTHR12663">
    <property type="entry name" value="ANDROGEN INDUCED INHIBITOR OF PROLIFERATION AS3 / PDS5-RELATED"/>
    <property type="match status" value="1"/>
</dbReference>
<dbReference type="GO" id="GO:0006281">
    <property type="term" value="P:DNA repair"/>
    <property type="evidence" value="ECO:0007669"/>
    <property type="project" value="TreeGrafter"/>
</dbReference>
<comment type="caution">
    <text evidence="4">The sequence shown here is derived from an EMBL/GenBank/DDBJ whole genome shotgun (WGS) entry which is preliminary data.</text>
</comment>
<sequence length="605" mass="62920">MRSLSADGFLLNRTPLSCQPHPAPPRLPADTEQDLLQAYTAGELGATISLDSAPAAAAAVSTTSSGGAATGGRSKRARQADQPAQQQEELEEVAAATPAEVELLPPSAIAQQQPQLPRPSFRGHSRRRVTQAALRSLSTGQTAGQAPPCSGTPPMSLPAGAGQVEQAATAEAPVAPLCLNLAAPEGAAPAGSAALQRQPASPQHLAGEQHTGATYPASSHEAGLQPSPPPTPAFLRSTRPAAFASPWEMVGRRIGIWWADDGCFYTCTVTGYDTGSFKHALTYDDGAREWLHLGYEHWCFIDGFHPEPSPRAPAQQQQAQAQAARLTASQQCQQHGPGTAQSTKQGPAQEVEADSMPCSTLPGSSVGAPVGLAPPRRAHTATLTHQPPAAGSSPHTLPALPPAGTSNQPGTPAAVFKASQASQAGHHQQQQQQQQQQQLRYQDLDRLPPGPSASSAGQPLCPQHGTPTRLPHFQHPAVHVPAALPVLNPSAAEPLVPRHQEPQELVASGRNFRAFTASSPSGLDGFEIFALLPGLSLDEISVRCWSDGHVRIDSRPRNVVAAPGAAAAGGAAPASLALCMPSRIDTGSARGLFTAAGQLYLRLTK</sequence>
<gene>
    <name evidence="4" type="ORF">D9Q98_000435</name>
</gene>
<feature type="region of interest" description="Disordered" evidence="3">
    <location>
        <begin position="106"/>
        <end position="164"/>
    </location>
</feature>
<feature type="region of interest" description="Disordered" evidence="3">
    <location>
        <begin position="57"/>
        <end position="87"/>
    </location>
</feature>
<reference evidence="4" key="1">
    <citation type="journal article" date="2019" name="Plant J.">
        <title>Chlorella vulgaris genome assembly and annotation reveals the molecular basis for metabolic acclimation to high light conditions.</title>
        <authorList>
            <person name="Cecchin M."/>
            <person name="Marcolungo L."/>
            <person name="Rossato M."/>
            <person name="Girolomoni L."/>
            <person name="Cosentino E."/>
            <person name="Cuine S."/>
            <person name="Li-Beisson Y."/>
            <person name="Delledonne M."/>
            <person name="Ballottari M."/>
        </authorList>
    </citation>
    <scope>NUCLEOTIDE SEQUENCE</scope>
    <source>
        <strain evidence="4">211/11P</strain>
    </source>
</reference>
<name>A0A9D4Z1U7_CHLVU</name>
<dbReference type="GO" id="GO:0005634">
    <property type="term" value="C:nucleus"/>
    <property type="evidence" value="ECO:0007669"/>
    <property type="project" value="UniProtKB-SubCell"/>
</dbReference>
<dbReference type="OrthoDB" id="553359at2759"/>
<dbReference type="GO" id="GO:0000785">
    <property type="term" value="C:chromatin"/>
    <property type="evidence" value="ECO:0007669"/>
    <property type="project" value="TreeGrafter"/>
</dbReference>
<protein>
    <submittedName>
        <fullName evidence="4">Uncharacterized protein</fullName>
    </submittedName>
</protein>
<dbReference type="Proteomes" id="UP001055712">
    <property type="component" value="Unassembled WGS sequence"/>
</dbReference>
<dbReference type="SUPFAM" id="SSF63748">
    <property type="entry name" value="Tudor/PWWP/MBT"/>
    <property type="match status" value="1"/>
</dbReference>
<organism evidence="4 5">
    <name type="scientific">Chlorella vulgaris</name>
    <name type="common">Green alga</name>
    <dbReference type="NCBI Taxonomy" id="3077"/>
    <lineage>
        <taxon>Eukaryota</taxon>
        <taxon>Viridiplantae</taxon>
        <taxon>Chlorophyta</taxon>
        <taxon>core chlorophytes</taxon>
        <taxon>Trebouxiophyceae</taxon>
        <taxon>Chlorellales</taxon>
        <taxon>Chlorellaceae</taxon>
        <taxon>Chlorella clade</taxon>
        <taxon>Chlorella</taxon>
    </lineage>
</organism>
<feature type="compositionally biased region" description="Low complexity" evidence="3">
    <location>
        <begin position="312"/>
        <end position="331"/>
    </location>
</feature>
<reference evidence="4" key="2">
    <citation type="submission" date="2020-11" db="EMBL/GenBank/DDBJ databases">
        <authorList>
            <person name="Cecchin M."/>
            <person name="Marcolungo L."/>
            <person name="Rossato M."/>
            <person name="Girolomoni L."/>
            <person name="Cosentino E."/>
            <person name="Cuine S."/>
            <person name="Li-Beisson Y."/>
            <person name="Delledonne M."/>
            <person name="Ballottari M."/>
        </authorList>
    </citation>
    <scope>NUCLEOTIDE SEQUENCE</scope>
    <source>
        <strain evidence="4">211/11P</strain>
        <tissue evidence="4">Whole cell</tissue>
    </source>
</reference>
<keyword evidence="5" id="KW-1185">Reference proteome</keyword>
<feature type="compositionally biased region" description="Low complexity" evidence="3">
    <location>
        <begin position="428"/>
        <end position="438"/>
    </location>
</feature>
<evidence type="ECO:0000313" key="5">
    <source>
        <dbReference type="Proteomes" id="UP001055712"/>
    </source>
</evidence>
<feature type="region of interest" description="Disordered" evidence="3">
    <location>
        <begin position="190"/>
        <end position="236"/>
    </location>
</feature>
<dbReference type="PANTHER" id="PTHR12663:SF0">
    <property type="entry name" value="PRECOCIOUS DISSOCIATION OF SISTERS 5, ISOFORM A"/>
    <property type="match status" value="1"/>
</dbReference>
<dbReference type="AlphaFoldDB" id="A0A9D4Z1U7"/>
<accession>A0A9D4Z1U7</accession>
<dbReference type="GO" id="GO:0007064">
    <property type="term" value="P:mitotic sister chromatid cohesion"/>
    <property type="evidence" value="ECO:0007669"/>
    <property type="project" value="InterPro"/>
</dbReference>
<comment type="subcellular location">
    <subcellularLocation>
        <location evidence="1">Nucleus</location>
    </subcellularLocation>
</comment>
<dbReference type="InterPro" id="IPR039776">
    <property type="entry name" value="Pds5"/>
</dbReference>
<evidence type="ECO:0000256" key="3">
    <source>
        <dbReference type="SAM" id="MobiDB-lite"/>
    </source>
</evidence>
<evidence type="ECO:0000256" key="2">
    <source>
        <dbReference type="ARBA" id="ARBA00023242"/>
    </source>
</evidence>
<feature type="compositionally biased region" description="Polar residues" evidence="3">
    <location>
        <begin position="332"/>
        <end position="346"/>
    </location>
</feature>
<evidence type="ECO:0000256" key="1">
    <source>
        <dbReference type="ARBA" id="ARBA00004123"/>
    </source>
</evidence>
<dbReference type="Gene3D" id="2.30.30.140">
    <property type="match status" value="1"/>
</dbReference>
<dbReference type="EMBL" id="SIDB01000001">
    <property type="protein sequence ID" value="KAI3437992.1"/>
    <property type="molecule type" value="Genomic_DNA"/>
</dbReference>